<reference evidence="2" key="1">
    <citation type="submission" date="2019-11" db="EMBL/GenBank/DDBJ databases">
        <title>Isolation and characterization of a novel species in the genus Sulfuriferula.</title>
        <authorList>
            <person name="Mochizuki J."/>
            <person name="Kojima H."/>
            <person name="Fukui M."/>
        </authorList>
    </citation>
    <scope>NUCLEOTIDE SEQUENCE [LARGE SCALE GENOMIC DNA]</scope>
    <source>
        <strain evidence="2">SGTM</strain>
    </source>
</reference>
<sequence length="163" mass="17969">MKSMNTIGDPVDLFGGEASPVIAQLLQDAAAAYQQTSRAEAILWSAQAISPTCLPVYFALYKFYFYKFRLADAEKVALMGLATAAQKGGFSPDWSQLSIQSTNWSPTEEPQHFYLFTIKALAFIRLRLGRRAESLALLDKLRELDPSDTVGSSVIRDLAGEVI</sequence>
<dbReference type="InterPro" id="IPR011990">
    <property type="entry name" value="TPR-like_helical_dom_sf"/>
</dbReference>
<organism evidence="1 2">
    <name type="scientific">Sulfuriferula nivalis</name>
    <dbReference type="NCBI Taxonomy" id="2675298"/>
    <lineage>
        <taxon>Bacteria</taxon>
        <taxon>Pseudomonadati</taxon>
        <taxon>Pseudomonadota</taxon>
        <taxon>Betaproteobacteria</taxon>
        <taxon>Nitrosomonadales</taxon>
        <taxon>Sulfuricellaceae</taxon>
        <taxon>Sulfuriferula</taxon>
    </lineage>
</organism>
<keyword evidence="2" id="KW-1185">Reference proteome</keyword>
<accession>A0A809RZS3</accession>
<dbReference type="Gene3D" id="1.25.40.10">
    <property type="entry name" value="Tetratricopeptide repeat domain"/>
    <property type="match status" value="1"/>
</dbReference>
<proteinExistence type="predicted"/>
<protein>
    <recommendedName>
        <fullName evidence="3">Tetratricopeptide repeat protein</fullName>
    </recommendedName>
</protein>
<dbReference type="RefSeq" id="WP_162083738.1">
    <property type="nucleotide sequence ID" value="NZ_AP021881.1"/>
</dbReference>
<evidence type="ECO:0000313" key="1">
    <source>
        <dbReference type="EMBL" id="BBO99727.1"/>
    </source>
</evidence>
<dbReference type="KEGG" id="sniv:SFSGTM_04360"/>
<evidence type="ECO:0008006" key="3">
    <source>
        <dbReference type="Google" id="ProtNLM"/>
    </source>
</evidence>
<gene>
    <name evidence="1" type="ORF">SFSGTM_04360</name>
</gene>
<name>A0A809RZS3_9PROT</name>
<dbReference type="AlphaFoldDB" id="A0A809RZS3"/>
<dbReference type="Proteomes" id="UP000463939">
    <property type="component" value="Chromosome"/>
</dbReference>
<evidence type="ECO:0000313" key="2">
    <source>
        <dbReference type="Proteomes" id="UP000463939"/>
    </source>
</evidence>
<dbReference type="EMBL" id="AP021881">
    <property type="protein sequence ID" value="BBO99727.1"/>
    <property type="molecule type" value="Genomic_DNA"/>
</dbReference>